<accession>A0ABQ5R355</accession>
<dbReference type="Proteomes" id="UP001144280">
    <property type="component" value="Unassembled WGS sequence"/>
</dbReference>
<gene>
    <name evidence="1" type="ORF">Pa4123_59390</name>
</gene>
<proteinExistence type="predicted"/>
<dbReference type="RefSeq" id="WP_281901149.1">
    <property type="nucleotide sequence ID" value="NZ_BSDI01000034.1"/>
</dbReference>
<evidence type="ECO:0000313" key="1">
    <source>
        <dbReference type="EMBL" id="GLI00663.1"/>
    </source>
</evidence>
<comment type="caution">
    <text evidence="1">The sequence shown here is derived from an EMBL/GenBank/DDBJ whole genome shotgun (WGS) entry which is preliminary data.</text>
</comment>
<name>A0ABQ5R355_9ACTN</name>
<dbReference type="EMBL" id="BSDI01000034">
    <property type="protein sequence ID" value="GLI00663.1"/>
    <property type="molecule type" value="Genomic_DNA"/>
</dbReference>
<keyword evidence="2" id="KW-1185">Reference proteome</keyword>
<evidence type="ECO:0000313" key="2">
    <source>
        <dbReference type="Proteomes" id="UP001144280"/>
    </source>
</evidence>
<sequence length="222" mass="23178">MSDNSKVTHQVAQPHAAEADLLERIEAYASACVTAARRDEHAPSDSDRDAFDVSRSAPAVIARHAELMSALDRLTRSTVRAVPDPLLPVRTWHGVVQVRAVTHDGSRAVQVRYTPAQAIATGTALIACGAVADAATGGTRGPILPPLPSNPTGVPATAEDTGTPVEHDCQAAGTLACVGVYGAPGVGQAWKCAECGRDWARVGARFYPAEDCQHILSPADCI</sequence>
<organism evidence="1 2">
    <name type="scientific">Phytohabitans aurantiacus</name>
    <dbReference type="NCBI Taxonomy" id="3016789"/>
    <lineage>
        <taxon>Bacteria</taxon>
        <taxon>Bacillati</taxon>
        <taxon>Actinomycetota</taxon>
        <taxon>Actinomycetes</taxon>
        <taxon>Micromonosporales</taxon>
        <taxon>Micromonosporaceae</taxon>
    </lineage>
</organism>
<protein>
    <submittedName>
        <fullName evidence="1">Uncharacterized protein</fullName>
    </submittedName>
</protein>
<reference evidence="1" key="1">
    <citation type="submission" date="2022-12" db="EMBL/GenBank/DDBJ databases">
        <title>New Phytohabitans aurantiacus sp. RD004123 nov., an actinomycete isolated from soil.</title>
        <authorList>
            <person name="Triningsih D.W."/>
            <person name="Harunari E."/>
            <person name="Igarashi Y."/>
        </authorList>
    </citation>
    <scope>NUCLEOTIDE SEQUENCE</scope>
    <source>
        <strain evidence="1">RD004123</strain>
    </source>
</reference>